<reference evidence="3 6" key="2">
    <citation type="journal article" date="2014" name="BMC Genomics">
        <title>An improved genome release (version Mt4.0) for the model legume Medicago truncatula.</title>
        <authorList>
            <person name="Tang H."/>
            <person name="Krishnakumar V."/>
            <person name="Bidwell S."/>
            <person name="Rosen B."/>
            <person name="Chan A."/>
            <person name="Zhou S."/>
            <person name="Gentzbittel L."/>
            <person name="Childs K.L."/>
            <person name="Yandell M."/>
            <person name="Gundlach H."/>
            <person name="Mayer K.F."/>
            <person name="Schwartz D.C."/>
            <person name="Town C.D."/>
        </authorList>
    </citation>
    <scope>GENOME REANNOTATION</scope>
    <source>
        <strain evidence="5 6">cv. Jemalong A17</strain>
    </source>
</reference>
<dbReference type="eggNOG" id="KOG2744">
    <property type="taxonomic scope" value="Eukaryota"/>
</dbReference>
<keyword evidence="3" id="KW-0238">DNA-binding</keyword>
<dbReference type="eggNOG" id="KOG0381">
    <property type="taxonomic scope" value="Eukaryota"/>
</dbReference>
<dbReference type="Gramene" id="rna13270">
    <property type="protein sequence ID" value="RHN65432.1"/>
    <property type="gene ID" value="gene13270"/>
</dbReference>
<dbReference type="SMART" id="SM01014">
    <property type="entry name" value="ARID"/>
    <property type="match status" value="1"/>
</dbReference>
<feature type="domain" description="ARID" evidence="2">
    <location>
        <begin position="40"/>
        <end position="131"/>
    </location>
</feature>
<dbReference type="Pfam" id="PF01388">
    <property type="entry name" value="ARID"/>
    <property type="match status" value="1"/>
</dbReference>
<dbReference type="Gene3D" id="1.10.150.60">
    <property type="entry name" value="ARID DNA-binding domain"/>
    <property type="match status" value="1"/>
</dbReference>
<dbReference type="GO" id="GO:0005634">
    <property type="term" value="C:nucleus"/>
    <property type="evidence" value="ECO:0000318"/>
    <property type="project" value="GO_Central"/>
</dbReference>
<dbReference type="CDD" id="cd16872">
    <property type="entry name" value="ARID_HMGB9-like"/>
    <property type="match status" value="1"/>
</dbReference>
<dbReference type="InterPro" id="IPR045303">
    <property type="entry name" value="ARID_HMGB9-like"/>
</dbReference>
<dbReference type="PANTHER" id="PTHR46691:SF6">
    <property type="entry name" value="HIGH MOBILITY GROUP B PROTEIN 10-RELATED"/>
    <property type="match status" value="1"/>
</dbReference>
<feature type="compositionally biased region" description="Low complexity" evidence="1">
    <location>
        <begin position="1"/>
        <end position="17"/>
    </location>
</feature>
<dbReference type="PROSITE" id="PS51011">
    <property type="entry name" value="ARID"/>
    <property type="match status" value="1"/>
</dbReference>
<reference evidence="4" key="5">
    <citation type="journal article" date="2018" name="Nat. Plants">
        <title>Whole-genome landscape of Medicago truncatula symbiotic genes.</title>
        <authorList>
            <person name="Pecrix Y."/>
            <person name="Gamas P."/>
            <person name="Carrere S."/>
        </authorList>
    </citation>
    <scope>NUCLEOTIDE SEQUENCE</scope>
    <source>
        <tissue evidence="4">Leaves</tissue>
    </source>
</reference>
<evidence type="ECO:0000259" key="2">
    <source>
        <dbReference type="PROSITE" id="PS51011"/>
    </source>
</evidence>
<dbReference type="AlphaFoldDB" id="G7J0D1"/>
<dbReference type="Proteomes" id="UP000265566">
    <property type="component" value="Chromosome 3"/>
</dbReference>
<feature type="region of interest" description="Disordered" evidence="1">
    <location>
        <begin position="1"/>
        <end position="38"/>
    </location>
</feature>
<dbReference type="EMBL" id="PSQE01000003">
    <property type="protein sequence ID" value="RHN65432.1"/>
    <property type="molecule type" value="Genomic_DNA"/>
</dbReference>
<dbReference type="OMA" id="FTEHYIR"/>
<dbReference type="ExpressionAtlas" id="G7J0D1">
    <property type="expression patterns" value="differential"/>
</dbReference>
<evidence type="ECO:0000313" key="6">
    <source>
        <dbReference type="Proteomes" id="UP000002051"/>
    </source>
</evidence>
<organism evidence="3 6">
    <name type="scientific">Medicago truncatula</name>
    <name type="common">Barrel medic</name>
    <name type="synonym">Medicago tribuloides</name>
    <dbReference type="NCBI Taxonomy" id="3880"/>
    <lineage>
        <taxon>Eukaryota</taxon>
        <taxon>Viridiplantae</taxon>
        <taxon>Streptophyta</taxon>
        <taxon>Embryophyta</taxon>
        <taxon>Tracheophyta</taxon>
        <taxon>Spermatophyta</taxon>
        <taxon>Magnoliopsida</taxon>
        <taxon>eudicotyledons</taxon>
        <taxon>Gunneridae</taxon>
        <taxon>Pentapetalae</taxon>
        <taxon>rosids</taxon>
        <taxon>fabids</taxon>
        <taxon>Fabales</taxon>
        <taxon>Fabaceae</taxon>
        <taxon>Papilionoideae</taxon>
        <taxon>50 kb inversion clade</taxon>
        <taxon>NPAAA clade</taxon>
        <taxon>Hologalegina</taxon>
        <taxon>IRL clade</taxon>
        <taxon>Trifolieae</taxon>
        <taxon>Medicago</taxon>
    </lineage>
</organism>
<dbReference type="HOGENOM" id="CLU_035371_0_0_1"/>
<dbReference type="InterPro" id="IPR036910">
    <property type="entry name" value="HMG_box_dom_sf"/>
</dbReference>
<evidence type="ECO:0000313" key="4">
    <source>
        <dbReference type="EMBL" id="RHN65432.1"/>
    </source>
</evidence>
<dbReference type="InterPro" id="IPR036431">
    <property type="entry name" value="ARID_dom_sf"/>
</dbReference>
<dbReference type="Proteomes" id="UP000002051">
    <property type="component" value="Chromosome 3"/>
</dbReference>
<protein>
    <submittedName>
        <fullName evidence="3">ARID/bright DNA-binding domain protein</fullName>
    </submittedName>
    <submittedName>
        <fullName evidence="4">Putative transcription factor &amp; chromatin remodeling ARID-HMG family</fullName>
    </submittedName>
</protein>
<gene>
    <name evidence="3" type="ordered locus">MTR_3g009890</name>
    <name evidence="4" type="ORF">MtrunA17_Chr3g0079841</name>
</gene>
<name>G7J0D1_MEDTR</name>
<dbReference type="PaxDb" id="3880-AES68536"/>
<dbReference type="Gene3D" id="1.10.30.10">
    <property type="entry name" value="High mobility group box domain"/>
    <property type="match status" value="1"/>
</dbReference>
<evidence type="ECO:0000313" key="5">
    <source>
        <dbReference type="EnsemblPlants" id="AES68536"/>
    </source>
</evidence>
<reference evidence="7" key="4">
    <citation type="journal article" date="2018" name="Nat. Plants">
        <title>Whole-genome landscape of Medicago truncatula symbiotic genes.</title>
        <authorList>
            <person name="Pecrix Y."/>
            <person name="Staton S.E."/>
            <person name="Sallet E."/>
            <person name="Lelandais-Briere C."/>
            <person name="Moreau S."/>
            <person name="Carrere S."/>
            <person name="Blein T."/>
            <person name="Jardinaud M.F."/>
            <person name="Latrasse D."/>
            <person name="Zouine M."/>
            <person name="Zahm M."/>
            <person name="Kreplak J."/>
            <person name="Mayjonade B."/>
            <person name="Satge C."/>
            <person name="Perez M."/>
            <person name="Cauet S."/>
            <person name="Marande W."/>
            <person name="Chantry-Darmon C."/>
            <person name="Lopez-Roques C."/>
            <person name="Bouchez O."/>
            <person name="Berard A."/>
            <person name="Debelle F."/>
            <person name="Munos S."/>
            <person name="Bendahmane A."/>
            <person name="Berges H."/>
            <person name="Niebel A."/>
            <person name="Buitink J."/>
            <person name="Frugier F."/>
            <person name="Benhamed M."/>
            <person name="Crespi M."/>
            <person name="Gouzy J."/>
            <person name="Gamas P."/>
        </authorList>
    </citation>
    <scope>NUCLEOTIDE SEQUENCE [LARGE SCALE GENOMIC DNA]</scope>
    <source>
        <strain evidence="7">cv. Jemalong A17</strain>
    </source>
</reference>
<dbReference type="InterPro" id="IPR001606">
    <property type="entry name" value="ARID_dom"/>
</dbReference>
<evidence type="ECO:0000313" key="3">
    <source>
        <dbReference type="EMBL" id="AES68536.1"/>
    </source>
</evidence>
<evidence type="ECO:0000256" key="1">
    <source>
        <dbReference type="SAM" id="MobiDB-lite"/>
    </source>
</evidence>
<evidence type="ECO:0000313" key="7">
    <source>
        <dbReference type="Proteomes" id="UP000265566"/>
    </source>
</evidence>
<sequence length="274" mass="30842">MSINQNQNQNQNPNQNQCESESKSNTNPYPPPTAPYSDLVRDSNLFQQKLQSFHDSLGTKLKIPTIGGKPLDLHHLFVEVTSRGGIEKVIVDRKWKEVIMSFNFRDTITSGSFMVRKTYLSLLYHFEQAYYFCKQVPPSTPDALSGNVANSFTTNTDGAAINDSPVQVSPISPAQTLGSSVRGTIDMKFDDGYIVTVDLGSEQLKGVLYHVSSNASKGSSIEEGSISRKIGFMRRNLTDPERQVYQEKRLRDKERYRIEMLKYKSNGSAPQWTL</sequence>
<dbReference type="PANTHER" id="PTHR46691">
    <property type="entry name" value="HIGH MOBILITY GROUP B PROTEIN 9"/>
    <property type="match status" value="1"/>
</dbReference>
<dbReference type="STRING" id="3880.G7J0D1"/>
<keyword evidence="6" id="KW-1185">Reference proteome</keyword>
<reference evidence="3 6" key="1">
    <citation type="journal article" date="2011" name="Nature">
        <title>The Medicago genome provides insight into the evolution of rhizobial symbioses.</title>
        <authorList>
            <person name="Young N.D."/>
            <person name="Debelle F."/>
            <person name="Oldroyd G.E."/>
            <person name="Geurts R."/>
            <person name="Cannon S.B."/>
            <person name="Udvardi M.K."/>
            <person name="Benedito V.A."/>
            <person name="Mayer K.F."/>
            <person name="Gouzy J."/>
            <person name="Schoof H."/>
            <person name="Van de Peer Y."/>
            <person name="Proost S."/>
            <person name="Cook D.R."/>
            <person name="Meyers B.C."/>
            <person name="Spannagl M."/>
            <person name="Cheung F."/>
            <person name="De Mita S."/>
            <person name="Krishnakumar V."/>
            <person name="Gundlach H."/>
            <person name="Zhou S."/>
            <person name="Mudge J."/>
            <person name="Bharti A.K."/>
            <person name="Murray J.D."/>
            <person name="Naoumkina M.A."/>
            <person name="Rosen B."/>
            <person name="Silverstein K.A."/>
            <person name="Tang H."/>
            <person name="Rombauts S."/>
            <person name="Zhao P.X."/>
            <person name="Zhou P."/>
            <person name="Barbe V."/>
            <person name="Bardou P."/>
            <person name="Bechner M."/>
            <person name="Bellec A."/>
            <person name="Berger A."/>
            <person name="Berges H."/>
            <person name="Bidwell S."/>
            <person name="Bisseling T."/>
            <person name="Choisne N."/>
            <person name="Couloux A."/>
            <person name="Denny R."/>
            <person name="Deshpande S."/>
            <person name="Dai X."/>
            <person name="Doyle J.J."/>
            <person name="Dudez A.M."/>
            <person name="Farmer A.D."/>
            <person name="Fouteau S."/>
            <person name="Franken C."/>
            <person name="Gibelin C."/>
            <person name="Gish J."/>
            <person name="Goldstein S."/>
            <person name="Gonzalez A.J."/>
            <person name="Green P.J."/>
            <person name="Hallab A."/>
            <person name="Hartog M."/>
            <person name="Hua A."/>
            <person name="Humphray S.J."/>
            <person name="Jeong D.H."/>
            <person name="Jing Y."/>
            <person name="Jocker A."/>
            <person name="Kenton S.M."/>
            <person name="Kim D.J."/>
            <person name="Klee K."/>
            <person name="Lai H."/>
            <person name="Lang C."/>
            <person name="Lin S."/>
            <person name="Macmil S.L."/>
            <person name="Magdelenat G."/>
            <person name="Matthews L."/>
            <person name="McCorrison J."/>
            <person name="Monaghan E.L."/>
            <person name="Mun J.H."/>
            <person name="Najar F.Z."/>
            <person name="Nicholson C."/>
            <person name="Noirot C."/>
            <person name="O'Bleness M."/>
            <person name="Paule C.R."/>
            <person name="Poulain J."/>
            <person name="Prion F."/>
            <person name="Qin B."/>
            <person name="Qu C."/>
            <person name="Retzel E.F."/>
            <person name="Riddle C."/>
            <person name="Sallet E."/>
            <person name="Samain S."/>
            <person name="Samson N."/>
            <person name="Sanders I."/>
            <person name="Saurat O."/>
            <person name="Scarpelli C."/>
            <person name="Schiex T."/>
            <person name="Segurens B."/>
            <person name="Severin A.J."/>
            <person name="Sherrier D.J."/>
            <person name="Shi R."/>
            <person name="Sims S."/>
            <person name="Singer S.R."/>
            <person name="Sinharoy S."/>
            <person name="Sterck L."/>
            <person name="Viollet A."/>
            <person name="Wang B.B."/>
            <person name="Wang K."/>
            <person name="Wang M."/>
            <person name="Wang X."/>
            <person name="Warfsmann J."/>
            <person name="Weissenbach J."/>
            <person name="White D.D."/>
            <person name="White J.D."/>
            <person name="Wiley G.B."/>
            <person name="Wincker P."/>
            <person name="Xing Y."/>
            <person name="Yang L."/>
            <person name="Yao Z."/>
            <person name="Ying F."/>
            <person name="Zhai J."/>
            <person name="Zhou L."/>
            <person name="Zuber A."/>
            <person name="Denarie J."/>
            <person name="Dixon R.A."/>
            <person name="May G.D."/>
            <person name="Schwartz D.C."/>
            <person name="Rogers J."/>
            <person name="Quetier F."/>
            <person name="Town C.D."/>
            <person name="Roe B.A."/>
        </authorList>
    </citation>
    <scope>NUCLEOTIDE SEQUENCE [LARGE SCALE GENOMIC DNA]</scope>
    <source>
        <strain evidence="3">A17</strain>
        <strain evidence="5 6">cv. Jemalong A17</strain>
    </source>
</reference>
<accession>G7J0D1</accession>
<reference evidence="5" key="3">
    <citation type="submission" date="2015-04" db="UniProtKB">
        <authorList>
            <consortium name="EnsemblPlants"/>
        </authorList>
    </citation>
    <scope>IDENTIFICATION</scope>
    <source>
        <strain evidence="5">cv. Jemalong A17</strain>
    </source>
</reference>
<dbReference type="EnsemblPlants" id="AES68536">
    <property type="protein sequence ID" value="AES68536"/>
    <property type="gene ID" value="MTR_3g009890"/>
</dbReference>
<dbReference type="SUPFAM" id="SSF47095">
    <property type="entry name" value="HMG-box"/>
    <property type="match status" value="1"/>
</dbReference>
<dbReference type="GO" id="GO:0003677">
    <property type="term" value="F:DNA binding"/>
    <property type="evidence" value="ECO:0000318"/>
    <property type="project" value="GO_Central"/>
</dbReference>
<proteinExistence type="predicted"/>
<dbReference type="SUPFAM" id="SSF46774">
    <property type="entry name" value="ARID-like"/>
    <property type="match status" value="1"/>
</dbReference>
<dbReference type="EMBL" id="CM001219">
    <property type="protein sequence ID" value="AES68536.1"/>
    <property type="molecule type" value="Genomic_DNA"/>
</dbReference>
<dbReference type="SMART" id="SM00501">
    <property type="entry name" value="BRIGHT"/>
    <property type="match status" value="1"/>
</dbReference>